<protein>
    <recommendedName>
        <fullName evidence="3">HK97 gp10 family phage protein</fullName>
    </recommendedName>
</protein>
<dbReference type="Proteomes" id="UP000427166">
    <property type="component" value="Segment"/>
</dbReference>
<dbReference type="EMBL" id="MN586033">
    <property type="protein sequence ID" value="QGJ94142.1"/>
    <property type="molecule type" value="Genomic_DNA"/>
</dbReference>
<dbReference type="GeneID" id="80018863"/>
<reference evidence="1 2" key="1">
    <citation type="submission" date="2019-10" db="EMBL/GenBank/DDBJ databases">
        <authorList>
            <person name="Davis E.R."/>
            <person name="Mohamed A."/>
            <person name="Ilzat A."/>
            <person name="Sivanathan V."/>
            <person name="Garlena R.A."/>
            <person name="Russell D.A."/>
            <person name="Pope W.H."/>
            <person name="Jacobs-Sera D."/>
            <person name="Hatfull G.F."/>
        </authorList>
    </citation>
    <scope>NUCLEOTIDE SEQUENCE [LARGE SCALE GENOMIC DNA]</scope>
</reference>
<proteinExistence type="predicted"/>
<accession>A0A649VQC6</accession>
<dbReference type="Pfam" id="PF17395">
    <property type="entry name" value="DUF5403"/>
    <property type="match status" value="1"/>
</dbReference>
<keyword evidence="2" id="KW-1185">Reference proteome</keyword>
<dbReference type="InterPro" id="IPR039452">
    <property type="entry name" value="DUF5403"/>
</dbReference>
<sequence length="101" mass="10267">MAQVYKGAGTKIAKLPGVQAALSTASGEVLARAQAAASEHVETGGYLSSLEVISVPGKKGVTDRMVVANHPASVAIELGHRTKSGKVVPGQHILNKAIGRA</sequence>
<dbReference type="KEGG" id="vg:80018863"/>
<gene>
    <name evidence="1" type="primary">10</name>
    <name evidence="1" type="ORF">SEA_EMIROSE_10</name>
</gene>
<evidence type="ECO:0008006" key="3">
    <source>
        <dbReference type="Google" id="ProtNLM"/>
    </source>
</evidence>
<organism evidence="1 2">
    <name type="scientific">Corynebacterium phage EmiRose</name>
    <dbReference type="NCBI Taxonomy" id="2565372"/>
    <lineage>
        <taxon>Viruses</taxon>
        <taxon>Duplodnaviria</taxon>
        <taxon>Heunggongvirae</taxon>
        <taxon>Uroviricota</taxon>
        <taxon>Caudoviricetes</taxon>
        <taxon>Emirosevirus</taxon>
        <taxon>Emirosevirus emirose</taxon>
    </lineage>
</organism>
<evidence type="ECO:0000313" key="1">
    <source>
        <dbReference type="EMBL" id="QGJ94142.1"/>
    </source>
</evidence>
<evidence type="ECO:0000313" key="2">
    <source>
        <dbReference type="Proteomes" id="UP000427166"/>
    </source>
</evidence>
<name>A0A649VQC6_9CAUD</name>
<dbReference type="RefSeq" id="YP_010754277.1">
    <property type="nucleotide sequence ID" value="NC_073458.1"/>
</dbReference>